<name>A0A9X2B885_9SPHI</name>
<protein>
    <submittedName>
        <fullName evidence="2">Trypsin-like peptidase domain-containing protein</fullName>
    </submittedName>
</protein>
<evidence type="ECO:0000313" key="3">
    <source>
        <dbReference type="Proteomes" id="UP001139450"/>
    </source>
</evidence>
<dbReference type="PROSITE" id="PS50106">
    <property type="entry name" value="PDZ"/>
    <property type="match status" value="1"/>
</dbReference>
<dbReference type="AlphaFoldDB" id="A0A9X2B885"/>
<gene>
    <name evidence="2" type="ORF">MUY27_05770</name>
</gene>
<dbReference type="SUPFAM" id="SSF50156">
    <property type="entry name" value="PDZ domain-like"/>
    <property type="match status" value="1"/>
</dbReference>
<dbReference type="InterPro" id="IPR036034">
    <property type="entry name" value="PDZ_sf"/>
</dbReference>
<dbReference type="Pfam" id="PF13180">
    <property type="entry name" value="PDZ_2"/>
    <property type="match status" value="1"/>
</dbReference>
<dbReference type="PANTHER" id="PTHR43019:SF23">
    <property type="entry name" value="PROTEASE DO-LIKE 5, CHLOROPLASTIC"/>
    <property type="match status" value="1"/>
</dbReference>
<dbReference type="InterPro" id="IPR001478">
    <property type="entry name" value="PDZ"/>
</dbReference>
<dbReference type="Gene3D" id="2.40.10.10">
    <property type="entry name" value="Trypsin-like serine proteases"/>
    <property type="match status" value="1"/>
</dbReference>
<dbReference type="Gene3D" id="2.30.42.10">
    <property type="match status" value="1"/>
</dbReference>
<proteinExistence type="predicted"/>
<sequence>MPGIRYRVEFSDGKKAVATALGRIAFTTTDKKLDLAMLKIQEKAIWPYAELRDSQSLLPGEGCVGISYPGSFFRTEPNVRFGRISRLDDGYGYIESTCKMEPGDSGGALFDLSGKLIGVRDKINVNEDENFDIQINLFRKYWTALQKPIDYKTLPDSDRFESIPLPSRLNSRLPEKLVTFHPSVLDSAYVVYNNDKGLIQTALAAHVTGKFNSRGLHVFISKSSLVGEHPWIVYKGRKVPLSVSLRNRENDFVVMQTAQPLPGLVSIDIDRSCSNNPNQKNIGEFVISPLPEKGYKVGIVSTQILELPVLFSRAQLGALLENKDGKVFVKDIAVSYPAEKYLKIGDQILSFNNNKVDDAGTFEFKMKEFYIGDSVALNILRDGSTLKVIIPFEEQSSDHLAAKYEGKRSKRADGFKEVFVQDAAIRSDECGGPVYDGAGKFLGINIARHSRTSTVILPADVIRKLVTYKK</sequence>
<feature type="domain" description="PDZ" evidence="1">
    <location>
        <begin position="304"/>
        <end position="383"/>
    </location>
</feature>
<dbReference type="PANTHER" id="PTHR43019">
    <property type="entry name" value="SERINE ENDOPROTEASE DEGS"/>
    <property type="match status" value="1"/>
</dbReference>
<dbReference type="InterPro" id="IPR009003">
    <property type="entry name" value="Peptidase_S1_PA"/>
</dbReference>
<dbReference type="InterPro" id="IPR043504">
    <property type="entry name" value="Peptidase_S1_PA_chymotrypsin"/>
</dbReference>
<evidence type="ECO:0000259" key="1">
    <source>
        <dbReference type="PROSITE" id="PS50106"/>
    </source>
</evidence>
<dbReference type="Gene3D" id="2.40.10.120">
    <property type="match status" value="1"/>
</dbReference>
<comment type="caution">
    <text evidence="2">The sequence shown here is derived from an EMBL/GenBank/DDBJ whole genome shotgun (WGS) entry which is preliminary data.</text>
</comment>
<dbReference type="Pfam" id="PF13365">
    <property type="entry name" value="Trypsin_2"/>
    <property type="match status" value="1"/>
</dbReference>
<organism evidence="2 3">
    <name type="scientific">Mucilaginibacter straminoryzae</name>
    <dbReference type="NCBI Taxonomy" id="2932774"/>
    <lineage>
        <taxon>Bacteria</taxon>
        <taxon>Pseudomonadati</taxon>
        <taxon>Bacteroidota</taxon>
        <taxon>Sphingobacteriia</taxon>
        <taxon>Sphingobacteriales</taxon>
        <taxon>Sphingobacteriaceae</taxon>
        <taxon>Mucilaginibacter</taxon>
    </lineage>
</organism>
<dbReference type="SMART" id="SM00228">
    <property type="entry name" value="PDZ"/>
    <property type="match status" value="1"/>
</dbReference>
<dbReference type="Proteomes" id="UP001139450">
    <property type="component" value="Unassembled WGS sequence"/>
</dbReference>
<dbReference type="SUPFAM" id="SSF50494">
    <property type="entry name" value="Trypsin-like serine proteases"/>
    <property type="match status" value="2"/>
</dbReference>
<accession>A0A9X2B885</accession>
<dbReference type="EMBL" id="JALJEJ010000002">
    <property type="protein sequence ID" value="MCJ8209206.1"/>
    <property type="molecule type" value="Genomic_DNA"/>
</dbReference>
<keyword evidence="3" id="KW-1185">Reference proteome</keyword>
<evidence type="ECO:0000313" key="2">
    <source>
        <dbReference type="EMBL" id="MCJ8209206.1"/>
    </source>
</evidence>
<reference evidence="2" key="1">
    <citation type="submission" date="2022-04" db="EMBL/GenBank/DDBJ databases">
        <title>Mucilaginibacter sp. RS28 isolated from freshwater.</title>
        <authorList>
            <person name="Ko S.-R."/>
        </authorList>
    </citation>
    <scope>NUCLEOTIDE SEQUENCE</scope>
    <source>
        <strain evidence="2">RS28</strain>
    </source>
</reference>